<dbReference type="EMBL" id="JBHUGF010000010">
    <property type="protein sequence ID" value="MFD1989742.1"/>
    <property type="molecule type" value="Genomic_DNA"/>
</dbReference>
<proteinExistence type="predicted"/>
<accession>A0ABW4UU32</accession>
<name>A0ABW4UU32_9BACL</name>
<keyword evidence="2" id="KW-1185">Reference proteome</keyword>
<evidence type="ECO:0000313" key="1">
    <source>
        <dbReference type="EMBL" id="MFD1989742.1"/>
    </source>
</evidence>
<dbReference type="Proteomes" id="UP001597403">
    <property type="component" value="Unassembled WGS sequence"/>
</dbReference>
<sequence>MFFINKKLINKLAAPYQEPSMQVCYATPQHFSAYSSKAVLLLNEEKLIVLFLNFFSSKVIHKVELSMADMQEHRYNKGLSLASTWSFQSNGQTWRFQMLKKIIPLGKMQQEFLDFLNEHIINT</sequence>
<comment type="caution">
    <text evidence="1">The sequence shown here is derived from an EMBL/GenBank/DDBJ whole genome shotgun (WGS) entry which is preliminary data.</text>
</comment>
<reference evidence="2" key="1">
    <citation type="journal article" date="2019" name="Int. J. Syst. Evol. Microbiol.">
        <title>The Global Catalogue of Microorganisms (GCM) 10K type strain sequencing project: providing services to taxonomists for standard genome sequencing and annotation.</title>
        <authorList>
            <consortium name="The Broad Institute Genomics Platform"/>
            <consortium name="The Broad Institute Genome Sequencing Center for Infectious Disease"/>
            <person name="Wu L."/>
            <person name="Ma J."/>
        </authorList>
    </citation>
    <scope>NUCLEOTIDE SEQUENCE [LARGE SCALE GENOMIC DNA]</scope>
    <source>
        <strain evidence="2">CGMCC 1.15067</strain>
    </source>
</reference>
<gene>
    <name evidence="1" type="ORF">ACFSGI_07225</name>
</gene>
<evidence type="ECO:0000313" key="2">
    <source>
        <dbReference type="Proteomes" id="UP001597403"/>
    </source>
</evidence>
<dbReference type="RefSeq" id="WP_204823476.1">
    <property type="nucleotide sequence ID" value="NZ_JBHUGF010000010.1"/>
</dbReference>
<protein>
    <recommendedName>
        <fullName evidence="3">YokE-like PH domain-containing protein</fullName>
    </recommendedName>
</protein>
<evidence type="ECO:0008006" key="3">
    <source>
        <dbReference type="Google" id="ProtNLM"/>
    </source>
</evidence>
<organism evidence="1 2">
    <name type="scientific">Paenibacillus nicotianae</name>
    <dbReference type="NCBI Taxonomy" id="1526551"/>
    <lineage>
        <taxon>Bacteria</taxon>
        <taxon>Bacillati</taxon>
        <taxon>Bacillota</taxon>
        <taxon>Bacilli</taxon>
        <taxon>Bacillales</taxon>
        <taxon>Paenibacillaceae</taxon>
        <taxon>Paenibacillus</taxon>
    </lineage>
</organism>